<evidence type="ECO:0000256" key="3">
    <source>
        <dbReference type="ARBA" id="ARBA00022741"/>
    </source>
</evidence>
<keyword evidence="5 7" id="KW-1133">Transmembrane helix</keyword>
<evidence type="ECO:0000313" key="11">
    <source>
        <dbReference type="Proteomes" id="UP000516148"/>
    </source>
</evidence>
<feature type="transmembrane region" description="Helical" evidence="7">
    <location>
        <begin position="48"/>
        <end position="68"/>
    </location>
</feature>
<gene>
    <name evidence="10" type="ORF">H3Z74_13845</name>
</gene>
<proteinExistence type="predicted"/>
<dbReference type="GO" id="GO:0030256">
    <property type="term" value="C:type I protein secretion system complex"/>
    <property type="evidence" value="ECO:0007669"/>
    <property type="project" value="InterPro"/>
</dbReference>
<dbReference type="Gene3D" id="1.20.1560.10">
    <property type="entry name" value="ABC transporter type 1, transmembrane domain"/>
    <property type="match status" value="1"/>
</dbReference>
<dbReference type="PROSITE" id="PS50929">
    <property type="entry name" value="ABC_TM1F"/>
    <property type="match status" value="1"/>
</dbReference>
<dbReference type="Proteomes" id="UP000516148">
    <property type="component" value="Chromosome"/>
</dbReference>
<dbReference type="InterPro" id="IPR039421">
    <property type="entry name" value="Type_1_exporter"/>
</dbReference>
<dbReference type="PANTHER" id="PTHR24221:SF248">
    <property type="entry name" value="ABC TRANSPORTER TRANSMEMBRANE REGION"/>
    <property type="match status" value="1"/>
</dbReference>
<dbReference type="InterPro" id="IPR011527">
    <property type="entry name" value="ABC1_TM_dom"/>
</dbReference>
<organism evidence="10 11">
    <name type="scientific">Sphingomonas alpina</name>
    <dbReference type="NCBI Taxonomy" id="653931"/>
    <lineage>
        <taxon>Bacteria</taxon>
        <taxon>Pseudomonadati</taxon>
        <taxon>Pseudomonadota</taxon>
        <taxon>Alphaproteobacteria</taxon>
        <taxon>Sphingomonadales</taxon>
        <taxon>Sphingomonadaceae</taxon>
        <taxon>Sphingomonas</taxon>
    </lineage>
</organism>
<dbReference type="Gene3D" id="3.40.50.300">
    <property type="entry name" value="P-loop containing nucleotide triphosphate hydrolases"/>
    <property type="match status" value="1"/>
</dbReference>
<dbReference type="KEGG" id="spap:H3Z74_13845"/>
<dbReference type="InterPro" id="IPR017871">
    <property type="entry name" value="ABC_transporter-like_CS"/>
</dbReference>
<dbReference type="GO" id="GO:0140359">
    <property type="term" value="F:ABC-type transporter activity"/>
    <property type="evidence" value="ECO:0007669"/>
    <property type="project" value="InterPro"/>
</dbReference>
<dbReference type="InterPro" id="IPR003439">
    <property type="entry name" value="ABC_transporter-like_ATP-bd"/>
</dbReference>
<evidence type="ECO:0000256" key="1">
    <source>
        <dbReference type="ARBA" id="ARBA00004651"/>
    </source>
</evidence>
<dbReference type="SUPFAM" id="SSF52540">
    <property type="entry name" value="P-loop containing nucleoside triphosphate hydrolases"/>
    <property type="match status" value="1"/>
</dbReference>
<reference evidence="10 11" key="1">
    <citation type="submission" date="2020-09" db="EMBL/GenBank/DDBJ databases">
        <title>Sphingomonas sp., a new species isolated from pork steak.</title>
        <authorList>
            <person name="Heidler von Heilborn D."/>
        </authorList>
    </citation>
    <scope>NUCLEOTIDE SEQUENCE [LARGE SCALE GENOMIC DNA]</scope>
    <source>
        <strain evidence="11">S8-3T</strain>
    </source>
</reference>
<dbReference type="PROSITE" id="PS50893">
    <property type="entry name" value="ABC_TRANSPORTER_2"/>
    <property type="match status" value="1"/>
</dbReference>
<evidence type="ECO:0000256" key="2">
    <source>
        <dbReference type="ARBA" id="ARBA00022692"/>
    </source>
</evidence>
<keyword evidence="11" id="KW-1185">Reference proteome</keyword>
<feature type="transmembrane region" description="Helical" evidence="7">
    <location>
        <begin position="246"/>
        <end position="273"/>
    </location>
</feature>
<dbReference type="NCBIfam" id="TIGR01842">
    <property type="entry name" value="type_I_sec_PrtD"/>
    <property type="match status" value="1"/>
</dbReference>
<keyword evidence="6 7" id="KW-0472">Membrane</keyword>
<dbReference type="Pfam" id="PF00664">
    <property type="entry name" value="ABC_membrane"/>
    <property type="match status" value="1"/>
</dbReference>
<dbReference type="PROSITE" id="PS00211">
    <property type="entry name" value="ABC_TRANSPORTER_1"/>
    <property type="match status" value="1"/>
</dbReference>
<dbReference type="AlphaFoldDB" id="A0A7H0LDX3"/>
<dbReference type="InterPro" id="IPR036640">
    <property type="entry name" value="ABC1_TM_sf"/>
</dbReference>
<feature type="domain" description="ABC transmembrane type-1" evidence="9">
    <location>
        <begin position="16"/>
        <end position="290"/>
    </location>
</feature>
<name>A0A7H0LDX3_9SPHN</name>
<sequence>MQRIFSLPYVRRPIGIALGSSLAINLLTLITPLYLTQLYDRVIPSRSGTTLIAITLITLVAIVLTSLLEMLRGLVFARAGMGLYAEMEADVLAVSRKTALAGAPGRRARAFEDLEQVRGFVTGPVPGALFDLLFVPLFVIVLFAVHFWIGVASLGCAIALAITAWASRRTMARTADEIVMRQRQAGDALEAHLASAESATAMGYAGRAESRAAQLNRLSLTAQISSTVSTSGVASVSRGIRSASQILILAIAAWLAVNGEISGGSIVACSIVFSKALAPIDQILGAWRQVFTARSAWSRLAKIEGEGDVRDTLRLPPPRGAVAFENVIATSPGGTVPILKGVSFGINAGQSVGIVGPSGSGKSTLARVMVGAWMAARGTVRIDGADIAQYDAEELGKHIGYLSQNVTLLPGTIADNIGRLNERDDAAIIAAARAANAHDLILGLPQGYDTPVSGPGFGLSGGQRQRIGLARALYGDPMLVVLDEPETGLDGEGQMALSQAVAAVRRRGATLAVIAHRPSLVHTLDLLLVMNAGTIAKFGAMAEVLPQLLPQNQKPGQIVRT</sequence>
<dbReference type="InterPro" id="IPR010128">
    <property type="entry name" value="ATPase_T1SS_PrtD-like"/>
</dbReference>
<protein>
    <submittedName>
        <fullName evidence="10">Type I secretion system permease/ATPase</fullName>
    </submittedName>
</protein>
<dbReference type="GO" id="GO:0005524">
    <property type="term" value="F:ATP binding"/>
    <property type="evidence" value="ECO:0007669"/>
    <property type="project" value="UniProtKB-KW"/>
</dbReference>
<dbReference type="GO" id="GO:0016887">
    <property type="term" value="F:ATP hydrolysis activity"/>
    <property type="evidence" value="ECO:0007669"/>
    <property type="project" value="InterPro"/>
</dbReference>
<keyword evidence="4" id="KW-0067">ATP-binding</keyword>
<evidence type="ECO:0000256" key="7">
    <source>
        <dbReference type="SAM" id="Phobius"/>
    </source>
</evidence>
<evidence type="ECO:0000256" key="4">
    <source>
        <dbReference type="ARBA" id="ARBA00022840"/>
    </source>
</evidence>
<dbReference type="RefSeq" id="WP_187760222.1">
    <property type="nucleotide sequence ID" value="NZ_CP061038.1"/>
</dbReference>
<dbReference type="EMBL" id="CP061038">
    <property type="protein sequence ID" value="QNQ07876.1"/>
    <property type="molecule type" value="Genomic_DNA"/>
</dbReference>
<accession>A0A7H0LDX3</accession>
<dbReference type="InterPro" id="IPR027417">
    <property type="entry name" value="P-loop_NTPase"/>
</dbReference>
<feature type="domain" description="ABC transporter" evidence="8">
    <location>
        <begin position="322"/>
        <end position="557"/>
    </location>
</feature>
<dbReference type="InterPro" id="IPR003593">
    <property type="entry name" value="AAA+_ATPase"/>
</dbReference>
<dbReference type="GO" id="GO:0005886">
    <property type="term" value="C:plasma membrane"/>
    <property type="evidence" value="ECO:0007669"/>
    <property type="project" value="UniProtKB-SubCell"/>
</dbReference>
<keyword evidence="3" id="KW-0547">Nucleotide-binding</keyword>
<dbReference type="GO" id="GO:0034040">
    <property type="term" value="F:ATPase-coupled lipid transmembrane transporter activity"/>
    <property type="evidence" value="ECO:0007669"/>
    <property type="project" value="TreeGrafter"/>
</dbReference>
<dbReference type="SMART" id="SM00382">
    <property type="entry name" value="AAA"/>
    <property type="match status" value="1"/>
</dbReference>
<evidence type="ECO:0000256" key="6">
    <source>
        <dbReference type="ARBA" id="ARBA00023136"/>
    </source>
</evidence>
<dbReference type="GO" id="GO:0030253">
    <property type="term" value="P:protein secretion by the type I secretion system"/>
    <property type="evidence" value="ECO:0007669"/>
    <property type="project" value="InterPro"/>
</dbReference>
<dbReference type="SUPFAM" id="SSF90123">
    <property type="entry name" value="ABC transporter transmembrane region"/>
    <property type="match status" value="1"/>
</dbReference>
<dbReference type="Pfam" id="PF00005">
    <property type="entry name" value="ABC_tran"/>
    <property type="match status" value="1"/>
</dbReference>
<feature type="transmembrane region" description="Helical" evidence="7">
    <location>
        <begin position="133"/>
        <end position="166"/>
    </location>
</feature>
<dbReference type="PANTHER" id="PTHR24221">
    <property type="entry name" value="ATP-BINDING CASSETTE SUB-FAMILY B"/>
    <property type="match status" value="1"/>
</dbReference>
<evidence type="ECO:0000259" key="9">
    <source>
        <dbReference type="PROSITE" id="PS50929"/>
    </source>
</evidence>
<evidence type="ECO:0000256" key="5">
    <source>
        <dbReference type="ARBA" id="ARBA00022989"/>
    </source>
</evidence>
<keyword evidence="2 7" id="KW-0812">Transmembrane</keyword>
<evidence type="ECO:0000259" key="8">
    <source>
        <dbReference type="PROSITE" id="PS50893"/>
    </source>
</evidence>
<feature type="transmembrane region" description="Helical" evidence="7">
    <location>
        <begin position="14"/>
        <end position="36"/>
    </location>
</feature>
<evidence type="ECO:0000313" key="10">
    <source>
        <dbReference type="EMBL" id="QNQ07876.1"/>
    </source>
</evidence>
<comment type="subcellular location">
    <subcellularLocation>
        <location evidence="1">Cell membrane</location>
        <topology evidence="1">Multi-pass membrane protein</topology>
    </subcellularLocation>
</comment>